<dbReference type="Proteomes" id="UP000316921">
    <property type="component" value="Chromosome"/>
</dbReference>
<dbReference type="AlphaFoldDB" id="A0A518BI12"/>
<keyword evidence="3" id="KW-1185">Reference proteome</keyword>
<reference evidence="2 3" key="1">
    <citation type="submission" date="2019-02" db="EMBL/GenBank/DDBJ databases">
        <title>Deep-cultivation of Planctomycetes and their phenomic and genomic characterization uncovers novel biology.</title>
        <authorList>
            <person name="Wiegand S."/>
            <person name="Jogler M."/>
            <person name="Boedeker C."/>
            <person name="Pinto D."/>
            <person name="Vollmers J."/>
            <person name="Rivas-Marin E."/>
            <person name="Kohn T."/>
            <person name="Peeters S.H."/>
            <person name="Heuer A."/>
            <person name="Rast P."/>
            <person name="Oberbeckmann S."/>
            <person name="Bunk B."/>
            <person name="Jeske O."/>
            <person name="Meyerdierks A."/>
            <person name="Storesund J.E."/>
            <person name="Kallscheuer N."/>
            <person name="Luecker S."/>
            <person name="Lage O.M."/>
            <person name="Pohl T."/>
            <person name="Merkel B.J."/>
            <person name="Hornburger P."/>
            <person name="Mueller R.-W."/>
            <person name="Bruemmer F."/>
            <person name="Labrenz M."/>
            <person name="Spormann A.M."/>
            <person name="Op den Camp H."/>
            <person name="Overmann J."/>
            <person name="Amann R."/>
            <person name="Jetten M.S.M."/>
            <person name="Mascher T."/>
            <person name="Medema M.H."/>
            <person name="Devos D.P."/>
            <person name="Kaster A.-K."/>
            <person name="Ovreas L."/>
            <person name="Rohde M."/>
            <person name="Galperin M.Y."/>
            <person name="Jogler C."/>
        </authorList>
    </citation>
    <scope>NUCLEOTIDE SEQUENCE [LARGE SCALE GENOMIC DNA]</scope>
    <source>
        <strain evidence="2 3">Pla133</strain>
    </source>
</reference>
<evidence type="ECO:0000313" key="3">
    <source>
        <dbReference type="Proteomes" id="UP000316921"/>
    </source>
</evidence>
<organism evidence="2 3">
    <name type="scientific">Engelhardtia mirabilis</name>
    <dbReference type="NCBI Taxonomy" id="2528011"/>
    <lineage>
        <taxon>Bacteria</taxon>
        <taxon>Pseudomonadati</taxon>
        <taxon>Planctomycetota</taxon>
        <taxon>Planctomycetia</taxon>
        <taxon>Planctomycetia incertae sedis</taxon>
        <taxon>Engelhardtia</taxon>
    </lineage>
</organism>
<name>A0A518BI12_9BACT</name>
<evidence type="ECO:0000313" key="2">
    <source>
        <dbReference type="EMBL" id="QDU66612.1"/>
    </source>
</evidence>
<sequence length="654" mass="68427">MVTRSAIAVLALALALGLGYLLFSPFGDGSTDGAAIGAAPDVGRTSRTVEARGGGTPALRSATSRELQLPGNSETQREAAPVATADAELAAKKGVLARIVVVDVDGAPIEGAWLDVARFSDSFVQLDTLLSAEPIPSSGLLEQSIDAQPEDLLAVRAGAPGYLPQFARLPWTGDRVEARLELKRGATVVGRMVDVGGAPLGGGWVRFDPIGEDRDPIFRQVIMPRDGYFAVQAPDPGGYQVSAELIGLGTSAQVRVRIDSSAESDVGTLTLVGPGSIAGRTVFPSGEPVPGFGLRLEAIGAQGLGFRSAVVETDEEGGFVFKGLAQGRYDLTGQDPSVPVDAPIASTGMGDVEVVVDAWLLTIGALDEADRPALLAKLEAVPRSTVDAAPSTALELPFLARSQLFSTPVVQTEQLVARLPLKFTAEDEAGAHYFGQVDVDLLPGRHGVVLRPWDPSLASLRVRVGGSGVPEGVAISASLQPLAEGAFTWGASDEGQSEFMLSGLTPGRYLANFSVSGDDMLLLEGSGVELELTAGSEQTVDIAIVAGGQLEFEFAVAGLDDQAALGLERSAVGRIRAAGELEWQPLLLNLVRDDGGVSVVAKARLGQRYERYGVLRAGSYELEVEATGFTRHNRQLTVIPGETNVVRVELVQEP</sequence>
<protein>
    <recommendedName>
        <fullName evidence="4">Carboxypeptidase regulatory-like domain-containing protein</fullName>
    </recommendedName>
</protein>
<accession>A0A518BI12</accession>
<evidence type="ECO:0000256" key="1">
    <source>
        <dbReference type="SAM" id="MobiDB-lite"/>
    </source>
</evidence>
<dbReference type="InterPro" id="IPR013784">
    <property type="entry name" value="Carb-bd-like_fold"/>
</dbReference>
<feature type="region of interest" description="Disordered" evidence="1">
    <location>
        <begin position="46"/>
        <end position="79"/>
    </location>
</feature>
<proteinExistence type="predicted"/>
<dbReference type="GO" id="GO:0030246">
    <property type="term" value="F:carbohydrate binding"/>
    <property type="evidence" value="ECO:0007669"/>
    <property type="project" value="InterPro"/>
</dbReference>
<feature type="compositionally biased region" description="Polar residues" evidence="1">
    <location>
        <begin position="61"/>
        <end position="74"/>
    </location>
</feature>
<dbReference type="SUPFAM" id="SSF49452">
    <property type="entry name" value="Starch-binding domain-like"/>
    <property type="match status" value="1"/>
</dbReference>
<gene>
    <name evidence="2" type="ORF">Pla133_16880</name>
</gene>
<evidence type="ECO:0008006" key="4">
    <source>
        <dbReference type="Google" id="ProtNLM"/>
    </source>
</evidence>
<dbReference type="RefSeq" id="WP_145064433.1">
    <property type="nucleotide sequence ID" value="NZ_CP036287.1"/>
</dbReference>
<dbReference type="EMBL" id="CP036287">
    <property type="protein sequence ID" value="QDU66612.1"/>
    <property type="molecule type" value="Genomic_DNA"/>
</dbReference>
<dbReference type="KEGG" id="pbap:Pla133_16880"/>